<accession>G0SF35</accession>
<protein>
    <submittedName>
        <fullName evidence="2">Uncharacterized protein</fullName>
    </submittedName>
</protein>
<organism evidence="3">
    <name type="scientific">Chaetomium thermophilum (strain DSM 1495 / CBS 144.50 / IMI 039719)</name>
    <name type="common">Thermochaetoides thermophila</name>
    <dbReference type="NCBI Taxonomy" id="759272"/>
    <lineage>
        <taxon>Eukaryota</taxon>
        <taxon>Fungi</taxon>
        <taxon>Dikarya</taxon>
        <taxon>Ascomycota</taxon>
        <taxon>Pezizomycotina</taxon>
        <taxon>Sordariomycetes</taxon>
        <taxon>Sordariomycetidae</taxon>
        <taxon>Sordariales</taxon>
        <taxon>Chaetomiaceae</taxon>
        <taxon>Thermochaetoides</taxon>
    </lineage>
</organism>
<reference evidence="2 3" key="1">
    <citation type="journal article" date="2011" name="Cell">
        <title>Insight into structure and assembly of the nuclear pore complex by utilizing the genome of a eukaryotic thermophile.</title>
        <authorList>
            <person name="Amlacher S."/>
            <person name="Sarges P."/>
            <person name="Flemming D."/>
            <person name="van Noort V."/>
            <person name="Kunze R."/>
            <person name="Devos D.P."/>
            <person name="Arumugam M."/>
            <person name="Bork P."/>
            <person name="Hurt E."/>
        </authorList>
    </citation>
    <scope>NUCLEOTIDE SEQUENCE [LARGE SCALE GENOMIC DNA]</scope>
    <source>
        <strain evidence="3">DSM 1495 / CBS 144.50 / IMI 039719</strain>
    </source>
</reference>
<dbReference type="AlphaFoldDB" id="G0SF35"/>
<feature type="compositionally biased region" description="Basic residues" evidence="1">
    <location>
        <begin position="166"/>
        <end position="178"/>
    </location>
</feature>
<feature type="compositionally biased region" description="Low complexity" evidence="1">
    <location>
        <begin position="1"/>
        <end position="23"/>
    </location>
</feature>
<feature type="region of interest" description="Disordered" evidence="1">
    <location>
        <begin position="1"/>
        <end position="48"/>
    </location>
</feature>
<evidence type="ECO:0000256" key="1">
    <source>
        <dbReference type="SAM" id="MobiDB-lite"/>
    </source>
</evidence>
<evidence type="ECO:0000313" key="3">
    <source>
        <dbReference type="Proteomes" id="UP000008066"/>
    </source>
</evidence>
<name>G0SF35_CHATD</name>
<dbReference type="RefSeq" id="XP_006696382.1">
    <property type="nucleotide sequence ID" value="XM_006696319.1"/>
</dbReference>
<evidence type="ECO:0000313" key="2">
    <source>
        <dbReference type="EMBL" id="EGS18051.1"/>
    </source>
</evidence>
<dbReference type="HOGENOM" id="CLU_915275_0_0_1"/>
<feature type="compositionally biased region" description="Polar residues" evidence="1">
    <location>
        <begin position="141"/>
        <end position="151"/>
    </location>
</feature>
<dbReference type="KEGG" id="cthr:CTHT_0060660"/>
<dbReference type="EMBL" id="GL988046">
    <property type="protein sequence ID" value="EGS18051.1"/>
    <property type="molecule type" value="Genomic_DNA"/>
</dbReference>
<dbReference type="GeneID" id="18260104"/>
<gene>
    <name evidence="2" type="ORF">CTHT_0060660</name>
</gene>
<proteinExistence type="predicted"/>
<keyword evidence="3" id="KW-1185">Reference proteome</keyword>
<sequence>MIGKQANRVSQQQKQQQLQAADAGRTESMGPGRAAGEGEPSDGRQEMHLSAAHCDGDLGRGLGVTGDCRMQTGAFCCFPNPELPAREDQMGSMETGDAAASPGLGRWIELDGLSAAAAGRDLMRAPAQQAEETGRDRQKQQRPVESSTSAGKQGKRSPANVTVKWSTRHSRTRGKAHRTSGAAGATAEGHQDHGGTPLIPHRYAGREDGDGLRLELERPREKEGKALTDEVEHALPATRAVREPAAAFYLYVGRNGVDGAQSTPAALFAAVQSFKSSSAISPQPQVAVPAVTVGLKHPLPNQSK</sequence>
<dbReference type="Proteomes" id="UP000008066">
    <property type="component" value="Unassembled WGS sequence"/>
</dbReference>
<feature type="region of interest" description="Disordered" evidence="1">
    <location>
        <begin position="124"/>
        <end position="225"/>
    </location>
</feature>
<feature type="compositionally biased region" description="Basic and acidic residues" evidence="1">
    <location>
        <begin position="204"/>
        <end position="225"/>
    </location>
</feature>